<keyword evidence="5" id="KW-1133">Transmembrane helix</keyword>
<keyword evidence="5" id="KW-0472">Membrane</keyword>
<feature type="compositionally biased region" description="Basic residues" evidence="4">
    <location>
        <begin position="28"/>
        <end position="40"/>
    </location>
</feature>
<protein>
    <submittedName>
        <fullName evidence="6">Uncharacterized protein</fullName>
    </submittedName>
</protein>
<proteinExistence type="predicted"/>
<keyword evidence="2" id="KW-0294">Fucose metabolism</keyword>
<name>A0A2H3J1Q9_WOLCO</name>
<organism evidence="6 7">
    <name type="scientific">Wolfiporia cocos (strain MD-104)</name>
    <name type="common">Brown rot fungus</name>
    <dbReference type="NCBI Taxonomy" id="742152"/>
    <lineage>
        <taxon>Eukaryota</taxon>
        <taxon>Fungi</taxon>
        <taxon>Dikarya</taxon>
        <taxon>Basidiomycota</taxon>
        <taxon>Agaricomycotina</taxon>
        <taxon>Agaricomycetes</taxon>
        <taxon>Polyporales</taxon>
        <taxon>Phaeolaceae</taxon>
        <taxon>Wolfiporia</taxon>
    </lineage>
</organism>
<dbReference type="AlphaFoldDB" id="A0A2H3J1Q9"/>
<dbReference type="Pfam" id="PF10250">
    <property type="entry name" value="O-FucT"/>
    <property type="match status" value="1"/>
</dbReference>
<keyword evidence="5" id="KW-0812">Transmembrane</keyword>
<dbReference type="GO" id="GO:0016740">
    <property type="term" value="F:transferase activity"/>
    <property type="evidence" value="ECO:0007669"/>
    <property type="project" value="UniProtKB-KW"/>
</dbReference>
<evidence type="ECO:0000256" key="4">
    <source>
        <dbReference type="SAM" id="MobiDB-lite"/>
    </source>
</evidence>
<reference evidence="6 7" key="1">
    <citation type="journal article" date="2012" name="Science">
        <title>The Paleozoic origin of enzymatic lignin decomposition reconstructed from 31 fungal genomes.</title>
        <authorList>
            <person name="Floudas D."/>
            <person name="Binder M."/>
            <person name="Riley R."/>
            <person name="Barry K."/>
            <person name="Blanchette R.A."/>
            <person name="Henrissat B."/>
            <person name="Martinez A.T."/>
            <person name="Otillar R."/>
            <person name="Spatafora J.W."/>
            <person name="Yadav J.S."/>
            <person name="Aerts A."/>
            <person name="Benoit I."/>
            <person name="Boyd A."/>
            <person name="Carlson A."/>
            <person name="Copeland A."/>
            <person name="Coutinho P.M."/>
            <person name="de Vries R.P."/>
            <person name="Ferreira P."/>
            <person name="Findley K."/>
            <person name="Foster B."/>
            <person name="Gaskell J."/>
            <person name="Glotzer D."/>
            <person name="Gorecki P."/>
            <person name="Heitman J."/>
            <person name="Hesse C."/>
            <person name="Hori C."/>
            <person name="Igarashi K."/>
            <person name="Jurgens J.A."/>
            <person name="Kallen N."/>
            <person name="Kersten P."/>
            <person name="Kohler A."/>
            <person name="Kuees U."/>
            <person name="Kumar T.K.A."/>
            <person name="Kuo A."/>
            <person name="LaButti K."/>
            <person name="Larrondo L.F."/>
            <person name="Lindquist E."/>
            <person name="Ling A."/>
            <person name="Lombard V."/>
            <person name="Lucas S."/>
            <person name="Lundell T."/>
            <person name="Martin R."/>
            <person name="McLaughlin D.J."/>
            <person name="Morgenstern I."/>
            <person name="Morin E."/>
            <person name="Murat C."/>
            <person name="Nagy L.G."/>
            <person name="Nolan M."/>
            <person name="Ohm R.A."/>
            <person name="Patyshakuliyeva A."/>
            <person name="Rokas A."/>
            <person name="Ruiz-Duenas F.J."/>
            <person name="Sabat G."/>
            <person name="Salamov A."/>
            <person name="Samejima M."/>
            <person name="Schmutz J."/>
            <person name="Slot J.C."/>
            <person name="St John F."/>
            <person name="Stenlid J."/>
            <person name="Sun H."/>
            <person name="Sun S."/>
            <person name="Syed K."/>
            <person name="Tsang A."/>
            <person name="Wiebenga A."/>
            <person name="Young D."/>
            <person name="Pisabarro A."/>
            <person name="Eastwood D.C."/>
            <person name="Martin F."/>
            <person name="Cullen D."/>
            <person name="Grigoriev I.V."/>
            <person name="Hibbett D.S."/>
        </authorList>
    </citation>
    <scope>NUCLEOTIDE SEQUENCE [LARGE SCALE GENOMIC DNA]</scope>
    <source>
        <strain evidence="6 7">MD-104</strain>
    </source>
</reference>
<dbReference type="Proteomes" id="UP000218811">
    <property type="component" value="Unassembled WGS sequence"/>
</dbReference>
<keyword evidence="1" id="KW-0808">Transferase</keyword>
<feature type="transmembrane region" description="Helical" evidence="5">
    <location>
        <begin position="48"/>
        <end position="68"/>
    </location>
</feature>
<evidence type="ECO:0000313" key="7">
    <source>
        <dbReference type="Proteomes" id="UP000218811"/>
    </source>
</evidence>
<evidence type="ECO:0000256" key="1">
    <source>
        <dbReference type="ARBA" id="ARBA00022679"/>
    </source>
</evidence>
<accession>A0A2H3J1Q9</accession>
<evidence type="ECO:0000313" key="6">
    <source>
        <dbReference type="EMBL" id="PCH36116.1"/>
    </source>
</evidence>
<evidence type="ECO:0000256" key="2">
    <source>
        <dbReference type="ARBA" id="ARBA00023253"/>
    </source>
</evidence>
<dbReference type="OrthoDB" id="2559662at2759"/>
<dbReference type="GO" id="GO:0006004">
    <property type="term" value="P:fucose metabolic process"/>
    <property type="evidence" value="ECO:0007669"/>
    <property type="project" value="UniProtKB-KW"/>
</dbReference>
<dbReference type="STRING" id="742152.A0A2H3J1Q9"/>
<keyword evidence="7" id="KW-1185">Reference proteome</keyword>
<feature type="region of interest" description="Disordered" evidence="4">
    <location>
        <begin position="21"/>
        <end position="40"/>
    </location>
</feature>
<dbReference type="OMA" id="HASKCGW"/>
<gene>
    <name evidence="6" type="ORF">WOLCODRAFT_108243</name>
</gene>
<keyword evidence="3" id="KW-0119">Carbohydrate metabolism</keyword>
<evidence type="ECO:0000256" key="5">
    <source>
        <dbReference type="SAM" id="Phobius"/>
    </source>
</evidence>
<dbReference type="InterPro" id="IPR019378">
    <property type="entry name" value="GDP-Fuc_O-FucTrfase"/>
</dbReference>
<sequence length="503" mass="57703">MLCLFRRDSSEDEDEYVLLAHDDSSGRPRQRPRKRQAPRCLRRQHTQIALTAMSLFTMAVCSWLWLFFHGRIGIPSPILHALAKESRLPPLYSRFHEYERHLPQHSLSHSPENQEVRYIWMANYMRANGWGNVMEELLLNSFLAYRAGRSFVFTNFTWNEGVSDYSLYNLKPIPSRIPLTALIRGPTVGGEFPAGDNAPLAVMKDFWDQVCPGPKVIRDDDILSSFGDQVPTAETKIGKWLEVLNRTDDRCVEIPRESWVIFDIWIMQDAKRLLDVWPSFSQSPILTTFAWSALVELAFDTNREVFSPSMVLDPFLSSVPVTVPSAERYSPIPGLLAVHIRRGDFVRHCKRLTGWGASFVGFNSFPSMLDQLNLPPDTIAESRAEFYRLRCYPEIDEIVAKVEEVRRTEAGKGLENVYIMTNAPTEWIFDLKASLRRAGQWSNIASSRDLILNQEQEYVKQAVDMLIGQRAQVFVGNGFSTMTGQVTMLRMANRFPPETSRLW</sequence>
<dbReference type="Gene3D" id="3.40.50.11350">
    <property type="match status" value="1"/>
</dbReference>
<dbReference type="EMBL" id="KB467865">
    <property type="protein sequence ID" value="PCH36116.1"/>
    <property type="molecule type" value="Genomic_DNA"/>
</dbReference>
<evidence type="ECO:0000256" key="3">
    <source>
        <dbReference type="ARBA" id="ARBA00023277"/>
    </source>
</evidence>
<dbReference type="CDD" id="cd11296">
    <property type="entry name" value="O-FucT_like"/>
    <property type="match status" value="1"/>
</dbReference>